<feature type="transmembrane region" description="Helical" evidence="2">
    <location>
        <begin position="114"/>
        <end position="136"/>
    </location>
</feature>
<evidence type="ECO:0000256" key="1">
    <source>
        <dbReference type="SAM" id="MobiDB-lite"/>
    </source>
</evidence>
<dbReference type="RefSeq" id="WP_380624678.1">
    <property type="nucleotide sequence ID" value="NZ_JBHSDK010000035.1"/>
</dbReference>
<feature type="transmembrane region" description="Helical" evidence="2">
    <location>
        <begin position="415"/>
        <end position="438"/>
    </location>
</feature>
<feature type="region of interest" description="Disordered" evidence="1">
    <location>
        <begin position="468"/>
        <end position="507"/>
    </location>
</feature>
<keyword evidence="2" id="KW-0472">Membrane</keyword>
<comment type="caution">
    <text evidence="3">The sequence shown here is derived from an EMBL/GenBank/DDBJ whole genome shotgun (WGS) entry which is preliminary data.</text>
</comment>
<evidence type="ECO:0000313" key="3">
    <source>
        <dbReference type="EMBL" id="MFC4337561.1"/>
    </source>
</evidence>
<feature type="compositionally biased region" description="Basic and acidic residues" evidence="1">
    <location>
        <begin position="468"/>
        <end position="490"/>
    </location>
</feature>
<feature type="transmembrane region" description="Helical" evidence="2">
    <location>
        <begin position="389"/>
        <end position="408"/>
    </location>
</feature>
<protein>
    <recommendedName>
        <fullName evidence="5">ABC-2 type transport system permease protein</fullName>
    </recommendedName>
</protein>
<accession>A0ABV8U384</accession>
<sequence>MRLRLGRSMHLAALLLLFFRRRVLRVGLFRARTARVAAGLLGLVLFGVLCSAAYLFLEPLSLSTGEWDLLFDISTTSLVLWVMGAFLVVKVLFINAEGMLELSYQLPVTNRERAVALLLYEAAITGAVAAVGFAALSVTSLVILGVGAVPYILTTLVFPAAIVYLTLSVLYQVSVRLLGTVGLGSVANLLTVLLLFIGLAYYSSTIEDTVFGITDAYLDGAGAFHWQNTIHRLWDASPVLALAASLVAMAVLAAAAMALTPAHYVRQSRFLKLFSGPQARLVLHPYDYCLIRNTQTTVSAIVATVLFVYFLLGGSINPMWSLPVLAMAGLYHYSGTDVIRSLPTCTDSPVVTYARLLKGQLVLLTAFAIPQAGIAALVDPFALDGTGTVLLSAFAGVVITTWVSVVFPSEKNNPFSIFLGVACAAAMFGLIAVGLGMLKLPAPVTWGVLAFCAALVVAHTIVEIHTNESRRRNEQDQDRRHIPDGLVDGHGRHHRRGPAGAHVLDRS</sequence>
<feature type="transmembrane region" description="Helical" evidence="2">
    <location>
        <begin position="148"/>
        <end position="171"/>
    </location>
</feature>
<evidence type="ECO:0008006" key="5">
    <source>
        <dbReference type="Google" id="ProtNLM"/>
    </source>
</evidence>
<feature type="transmembrane region" description="Helical" evidence="2">
    <location>
        <begin position="444"/>
        <end position="462"/>
    </location>
</feature>
<name>A0ABV8U384_9ACTN</name>
<feature type="transmembrane region" description="Helical" evidence="2">
    <location>
        <begin position="290"/>
        <end position="312"/>
    </location>
</feature>
<gene>
    <name evidence="3" type="ORF">ACFPET_20395</name>
</gene>
<proteinExistence type="predicted"/>
<reference evidence="4" key="1">
    <citation type="journal article" date="2019" name="Int. J. Syst. Evol. Microbiol.">
        <title>The Global Catalogue of Microorganisms (GCM) 10K type strain sequencing project: providing services to taxonomists for standard genome sequencing and annotation.</title>
        <authorList>
            <consortium name="The Broad Institute Genomics Platform"/>
            <consortium name="The Broad Institute Genome Sequencing Center for Infectious Disease"/>
            <person name="Wu L."/>
            <person name="Ma J."/>
        </authorList>
    </citation>
    <scope>NUCLEOTIDE SEQUENCE [LARGE SCALE GENOMIC DNA]</scope>
    <source>
        <strain evidence="4">IBRC-M 10908</strain>
    </source>
</reference>
<evidence type="ECO:0000256" key="2">
    <source>
        <dbReference type="SAM" id="Phobius"/>
    </source>
</evidence>
<evidence type="ECO:0000313" key="4">
    <source>
        <dbReference type="Proteomes" id="UP001595823"/>
    </source>
</evidence>
<keyword evidence="4" id="KW-1185">Reference proteome</keyword>
<dbReference type="Proteomes" id="UP001595823">
    <property type="component" value="Unassembled WGS sequence"/>
</dbReference>
<feature type="transmembrane region" description="Helical" evidence="2">
    <location>
        <begin position="177"/>
        <end position="202"/>
    </location>
</feature>
<dbReference type="EMBL" id="JBHSDK010000035">
    <property type="protein sequence ID" value="MFC4337561.1"/>
    <property type="molecule type" value="Genomic_DNA"/>
</dbReference>
<keyword evidence="2" id="KW-0812">Transmembrane</keyword>
<feature type="transmembrane region" description="Helical" evidence="2">
    <location>
        <begin position="35"/>
        <end position="57"/>
    </location>
</feature>
<feature type="transmembrane region" description="Helical" evidence="2">
    <location>
        <begin position="239"/>
        <end position="264"/>
    </location>
</feature>
<keyword evidence="2" id="KW-1133">Transmembrane helix</keyword>
<feature type="transmembrane region" description="Helical" evidence="2">
    <location>
        <begin position="69"/>
        <end position="94"/>
    </location>
</feature>
<organism evidence="3 4">
    <name type="scientific">Salininema proteolyticum</name>
    <dbReference type="NCBI Taxonomy" id="1607685"/>
    <lineage>
        <taxon>Bacteria</taxon>
        <taxon>Bacillati</taxon>
        <taxon>Actinomycetota</taxon>
        <taxon>Actinomycetes</taxon>
        <taxon>Glycomycetales</taxon>
        <taxon>Glycomycetaceae</taxon>
        <taxon>Salininema</taxon>
    </lineage>
</organism>